<proteinExistence type="predicted"/>
<evidence type="ECO:0000256" key="2">
    <source>
        <dbReference type="SAM" id="Phobius"/>
    </source>
</evidence>
<evidence type="ECO:0000256" key="1">
    <source>
        <dbReference type="SAM" id="MobiDB-lite"/>
    </source>
</evidence>
<sequence>MRAGPGAAHAWAMELVYTPLIVLFAIFVIYGGLVIPVREITESIRDRRSRGPSEPGAGTGVEPGEVVELRSAADRRRAAA</sequence>
<gene>
    <name evidence="3" type="ORF">GCM10009727_76550</name>
</gene>
<comment type="caution">
    <text evidence="3">The sequence shown here is derived from an EMBL/GenBank/DDBJ whole genome shotgun (WGS) entry which is preliminary data.</text>
</comment>
<keyword evidence="2" id="KW-0812">Transmembrane</keyword>
<keyword evidence="2" id="KW-1133">Transmembrane helix</keyword>
<evidence type="ECO:0000313" key="3">
    <source>
        <dbReference type="EMBL" id="GAA2161828.1"/>
    </source>
</evidence>
<protein>
    <submittedName>
        <fullName evidence="3">Uncharacterized protein</fullName>
    </submittedName>
</protein>
<keyword evidence="2" id="KW-0472">Membrane</keyword>
<dbReference type="Proteomes" id="UP001501020">
    <property type="component" value="Unassembled WGS sequence"/>
</dbReference>
<dbReference type="EMBL" id="BAAAMR010000101">
    <property type="protein sequence ID" value="GAA2161828.1"/>
    <property type="molecule type" value="Genomic_DNA"/>
</dbReference>
<accession>A0ABP5M3E4</accession>
<feature type="region of interest" description="Disordered" evidence="1">
    <location>
        <begin position="44"/>
        <end position="65"/>
    </location>
</feature>
<keyword evidence="4" id="KW-1185">Reference proteome</keyword>
<evidence type="ECO:0000313" key="4">
    <source>
        <dbReference type="Proteomes" id="UP001501020"/>
    </source>
</evidence>
<organism evidence="3 4">
    <name type="scientific">Actinomadura napierensis</name>
    <dbReference type="NCBI Taxonomy" id="267854"/>
    <lineage>
        <taxon>Bacteria</taxon>
        <taxon>Bacillati</taxon>
        <taxon>Actinomycetota</taxon>
        <taxon>Actinomycetes</taxon>
        <taxon>Streptosporangiales</taxon>
        <taxon>Thermomonosporaceae</taxon>
        <taxon>Actinomadura</taxon>
    </lineage>
</organism>
<feature type="transmembrane region" description="Helical" evidence="2">
    <location>
        <begin position="15"/>
        <end position="37"/>
    </location>
</feature>
<name>A0ABP5M3E4_9ACTN</name>
<reference evidence="4" key="1">
    <citation type="journal article" date="2019" name="Int. J. Syst. Evol. Microbiol.">
        <title>The Global Catalogue of Microorganisms (GCM) 10K type strain sequencing project: providing services to taxonomists for standard genome sequencing and annotation.</title>
        <authorList>
            <consortium name="The Broad Institute Genomics Platform"/>
            <consortium name="The Broad Institute Genome Sequencing Center for Infectious Disease"/>
            <person name="Wu L."/>
            <person name="Ma J."/>
        </authorList>
    </citation>
    <scope>NUCLEOTIDE SEQUENCE [LARGE SCALE GENOMIC DNA]</scope>
    <source>
        <strain evidence="4">JCM 13850</strain>
    </source>
</reference>